<evidence type="ECO:0000313" key="5">
    <source>
        <dbReference type="Proteomes" id="UP000004208"/>
    </source>
</evidence>
<reference evidence="4" key="1">
    <citation type="submission" date="2010-06" db="EMBL/GenBank/DDBJ databases">
        <authorList>
            <person name="Muzny D."/>
            <person name="Qin X."/>
            <person name="Buhay C."/>
            <person name="Dugan-Rocha S."/>
            <person name="Ding Y."/>
            <person name="Chen G."/>
            <person name="Hawes A."/>
            <person name="Holder M."/>
            <person name="Jhangiani S."/>
            <person name="Johnson A."/>
            <person name="Khan Z."/>
            <person name="Li Z."/>
            <person name="Liu W."/>
            <person name="Liu X."/>
            <person name="Perez L."/>
            <person name="Shen H."/>
            <person name="Wang Q."/>
            <person name="Watt J."/>
            <person name="Xi L."/>
            <person name="Xin Y."/>
            <person name="Zhou J."/>
            <person name="Deng J."/>
            <person name="Jiang H."/>
            <person name="Liu Y."/>
            <person name="Qu J."/>
            <person name="Song X.-Z."/>
            <person name="Zhang L."/>
            <person name="Villasana D."/>
            <person name="Johnson A."/>
            <person name="Liu J."/>
            <person name="Liyanage D."/>
            <person name="Lorensuhewa L."/>
            <person name="Robinson T."/>
            <person name="Song A."/>
            <person name="Song B.-B."/>
            <person name="Dinh H."/>
            <person name="Thornton R."/>
            <person name="Coyle M."/>
            <person name="Francisco L."/>
            <person name="Jackson L."/>
            <person name="Javaid M."/>
            <person name="Korchina V."/>
            <person name="Kovar C."/>
            <person name="Mata R."/>
            <person name="Mathew T."/>
            <person name="Ngo R."/>
            <person name="Nguyen L."/>
            <person name="Nguyen N."/>
            <person name="Okwuonu G."/>
            <person name="Ongeri F."/>
            <person name="Pham C."/>
            <person name="Simmons D."/>
            <person name="Wilczek-Boney K."/>
            <person name="Hale W."/>
            <person name="Jakkamsetti A."/>
            <person name="Pham P."/>
            <person name="Ruth R."/>
            <person name="San Lucas F."/>
            <person name="Warren J."/>
            <person name="Zhang J."/>
            <person name="Zhao Z."/>
            <person name="Zhou C."/>
            <person name="Zhu D."/>
            <person name="Lee S."/>
            <person name="Bess C."/>
            <person name="Blankenburg K."/>
            <person name="Forbes L."/>
            <person name="Fu Q."/>
            <person name="Gubbala S."/>
            <person name="Hirani K."/>
            <person name="Jayaseelan J.C."/>
            <person name="Lara F."/>
            <person name="Munidasa M."/>
            <person name="Palculict T."/>
            <person name="Patil S."/>
            <person name="Pu L.-L."/>
            <person name="Saada N."/>
            <person name="Tang L."/>
            <person name="Weissenberger G."/>
            <person name="Zhu Y."/>
            <person name="Hemphill L."/>
            <person name="Shang Y."/>
            <person name="Youmans B."/>
            <person name="Ayvaz T."/>
            <person name="Ross M."/>
            <person name="Santibanez J."/>
            <person name="Aqrawi P."/>
            <person name="Gross S."/>
            <person name="Joshi V."/>
            <person name="Fowler G."/>
            <person name="Nazareth L."/>
            <person name="Reid J."/>
            <person name="Worley K."/>
            <person name="Petrosino J."/>
            <person name="Highlander S."/>
            <person name="Gibbs R."/>
        </authorList>
    </citation>
    <scope>NUCLEOTIDE SEQUENCE [LARGE SCALE GENOMIC DNA]</scope>
    <source>
        <strain evidence="4">ATCC 33030</strain>
    </source>
</reference>
<feature type="transmembrane region" description="Helical" evidence="2">
    <location>
        <begin position="47"/>
        <end position="65"/>
    </location>
</feature>
<feature type="transmembrane region" description="Helical" evidence="2">
    <location>
        <begin position="20"/>
        <end position="41"/>
    </location>
</feature>
<accession>D7WAP4</accession>
<dbReference type="Proteomes" id="UP000004208">
    <property type="component" value="Unassembled WGS sequence"/>
</dbReference>
<keyword evidence="2" id="KW-0472">Membrane</keyword>
<keyword evidence="5" id="KW-1185">Reference proteome</keyword>
<dbReference type="AlphaFoldDB" id="D7WAP4"/>
<dbReference type="STRING" id="585529.HMPREF0291_10183"/>
<keyword evidence="2" id="KW-0812">Transmembrane</keyword>
<dbReference type="EMBL" id="ACLJ02000001">
    <property type="protein sequence ID" value="EFK54925.1"/>
    <property type="molecule type" value="Genomic_DNA"/>
</dbReference>
<name>D7WAP4_9CORY</name>
<dbReference type="Pfam" id="PF00892">
    <property type="entry name" value="EamA"/>
    <property type="match status" value="1"/>
</dbReference>
<gene>
    <name evidence="4" type="ORF">HMPREF0291_10183</name>
</gene>
<dbReference type="HOGENOM" id="CLU_1432348_0_0_11"/>
<dbReference type="InterPro" id="IPR037185">
    <property type="entry name" value="EmrE-like"/>
</dbReference>
<proteinExistence type="inferred from homology"/>
<feature type="domain" description="EamA" evidence="3">
    <location>
        <begin position="18"/>
        <end position="141"/>
    </location>
</feature>
<sequence length="189" mass="19858">MSAPTSTASTTAPTGTAMGVACIFGSCIALQLGAALAVQLFPHAGSWATASLRLLIAAVILVLVTRPKFRTWTRKQWWAIITFGLSMGFMNGCFYTGIERIPLGTAVTIEFLGPLTLAAVLSRTARDIVCVVLALAGMVLLGINSYNGHPLDPVGVGFVLAAGFSGRCTFWRRNAQAALSPARAGSRSR</sequence>
<feature type="transmembrane region" description="Helical" evidence="2">
    <location>
        <begin position="103"/>
        <end position="121"/>
    </location>
</feature>
<feature type="transmembrane region" description="Helical" evidence="2">
    <location>
        <begin position="128"/>
        <end position="147"/>
    </location>
</feature>
<feature type="transmembrane region" description="Helical" evidence="2">
    <location>
        <begin position="77"/>
        <end position="97"/>
    </location>
</feature>
<organism evidence="4 5">
    <name type="scientific">Corynebacterium genitalium ATCC 33030</name>
    <dbReference type="NCBI Taxonomy" id="585529"/>
    <lineage>
        <taxon>Bacteria</taxon>
        <taxon>Bacillati</taxon>
        <taxon>Actinomycetota</taxon>
        <taxon>Actinomycetes</taxon>
        <taxon>Mycobacteriales</taxon>
        <taxon>Corynebacteriaceae</taxon>
        <taxon>Corynebacterium</taxon>
    </lineage>
</organism>
<dbReference type="InterPro" id="IPR000620">
    <property type="entry name" value="EamA_dom"/>
</dbReference>
<comment type="caution">
    <text evidence="4">The sequence shown here is derived from an EMBL/GenBank/DDBJ whole genome shotgun (WGS) entry which is preliminary data.</text>
</comment>
<dbReference type="GO" id="GO:0016020">
    <property type="term" value="C:membrane"/>
    <property type="evidence" value="ECO:0007669"/>
    <property type="project" value="InterPro"/>
</dbReference>
<feature type="transmembrane region" description="Helical" evidence="2">
    <location>
        <begin position="153"/>
        <end position="170"/>
    </location>
</feature>
<protein>
    <recommendedName>
        <fullName evidence="3">EamA domain-containing protein</fullName>
    </recommendedName>
</protein>
<evidence type="ECO:0000259" key="3">
    <source>
        <dbReference type="Pfam" id="PF00892"/>
    </source>
</evidence>
<evidence type="ECO:0000313" key="4">
    <source>
        <dbReference type="EMBL" id="EFK54925.1"/>
    </source>
</evidence>
<dbReference type="eggNOG" id="COG5006">
    <property type="taxonomic scope" value="Bacteria"/>
</dbReference>
<comment type="similarity">
    <text evidence="1">Belongs to the EamA transporter family.</text>
</comment>
<evidence type="ECO:0000256" key="1">
    <source>
        <dbReference type="ARBA" id="ARBA00007362"/>
    </source>
</evidence>
<keyword evidence="2" id="KW-1133">Transmembrane helix</keyword>
<dbReference type="SUPFAM" id="SSF103481">
    <property type="entry name" value="Multidrug resistance efflux transporter EmrE"/>
    <property type="match status" value="1"/>
</dbReference>
<evidence type="ECO:0000256" key="2">
    <source>
        <dbReference type="SAM" id="Phobius"/>
    </source>
</evidence>